<dbReference type="EMBL" id="WLXI01000043">
    <property type="protein sequence ID" value="MTD01823.1"/>
    <property type="molecule type" value="Genomic_DNA"/>
</dbReference>
<dbReference type="Pfam" id="PF01381">
    <property type="entry name" value="HTH_3"/>
    <property type="match status" value="1"/>
</dbReference>
<name>A0A6L6G8X7_STRUB</name>
<sequence>MKVRIKELRKGLGLTQTAFAKRAGLSQTQIKGYENGSFYPTLPALEQLAETYQVHPAWLVGWIDERDGLPKTKEKIVRVTEHVGRIPTDWKNDEAGKLIKWTKRGIPVE</sequence>
<dbReference type="RefSeq" id="WP_046392241.1">
    <property type="nucleotide sequence ID" value="NZ_JADFBN010000006.1"/>
</dbReference>
<dbReference type="AlphaFoldDB" id="A0A6L6G8X7"/>
<dbReference type="GO" id="GO:0003700">
    <property type="term" value="F:DNA-binding transcription factor activity"/>
    <property type="evidence" value="ECO:0007669"/>
    <property type="project" value="TreeGrafter"/>
</dbReference>
<dbReference type="InterPro" id="IPR010982">
    <property type="entry name" value="Lambda_DNA-bd_dom_sf"/>
</dbReference>
<dbReference type="GO" id="GO:0003677">
    <property type="term" value="F:DNA binding"/>
    <property type="evidence" value="ECO:0007669"/>
    <property type="project" value="UniProtKB-KW"/>
</dbReference>
<keyword evidence="1" id="KW-0238">DNA-binding</keyword>
<dbReference type="Gene3D" id="1.10.260.40">
    <property type="entry name" value="lambda repressor-like DNA-binding domains"/>
    <property type="match status" value="1"/>
</dbReference>
<dbReference type="SUPFAM" id="SSF47413">
    <property type="entry name" value="lambda repressor-like DNA-binding domains"/>
    <property type="match status" value="1"/>
</dbReference>
<dbReference type="GO" id="GO:0005829">
    <property type="term" value="C:cytosol"/>
    <property type="evidence" value="ECO:0007669"/>
    <property type="project" value="TreeGrafter"/>
</dbReference>
<dbReference type="SMART" id="SM00530">
    <property type="entry name" value="HTH_XRE"/>
    <property type="match status" value="1"/>
</dbReference>
<dbReference type="InterPro" id="IPR050807">
    <property type="entry name" value="TransReg_Diox_bact_type"/>
</dbReference>
<reference evidence="2 3" key="1">
    <citation type="submission" date="2019-11" db="EMBL/GenBank/DDBJ databases">
        <title>Streptococcus uberis isolated from clinical mastitis cases on a southeastern Queensland dairy.</title>
        <authorList>
            <person name="Workentine M.L."/>
            <person name="Price R."/>
            <person name="Olchowy T."/>
        </authorList>
    </citation>
    <scope>NUCLEOTIDE SEQUENCE [LARGE SCALE GENOMIC DNA]</scope>
    <source>
        <strain evidence="2 3">OLC4459-A17</strain>
    </source>
</reference>
<evidence type="ECO:0000313" key="3">
    <source>
        <dbReference type="Proteomes" id="UP000483839"/>
    </source>
</evidence>
<dbReference type="PANTHER" id="PTHR46797">
    <property type="entry name" value="HTH-TYPE TRANSCRIPTIONAL REGULATOR"/>
    <property type="match status" value="1"/>
</dbReference>
<comment type="caution">
    <text evidence="2">The sequence shown here is derived from an EMBL/GenBank/DDBJ whole genome shotgun (WGS) entry which is preliminary data.</text>
</comment>
<dbReference type="InterPro" id="IPR001387">
    <property type="entry name" value="Cro/C1-type_HTH"/>
</dbReference>
<dbReference type="Proteomes" id="UP000483839">
    <property type="component" value="Unassembled WGS sequence"/>
</dbReference>
<evidence type="ECO:0000256" key="1">
    <source>
        <dbReference type="ARBA" id="ARBA00023125"/>
    </source>
</evidence>
<gene>
    <name evidence="2" type="ORF">GKS16_06025</name>
</gene>
<organism evidence="2 3">
    <name type="scientific">Streptococcus uberis</name>
    <dbReference type="NCBI Taxonomy" id="1349"/>
    <lineage>
        <taxon>Bacteria</taxon>
        <taxon>Bacillati</taxon>
        <taxon>Bacillota</taxon>
        <taxon>Bacilli</taxon>
        <taxon>Lactobacillales</taxon>
        <taxon>Streptococcaceae</taxon>
        <taxon>Streptococcus</taxon>
    </lineage>
</organism>
<evidence type="ECO:0000313" key="2">
    <source>
        <dbReference type="EMBL" id="MTD01823.1"/>
    </source>
</evidence>
<proteinExistence type="predicted"/>
<protein>
    <submittedName>
        <fullName evidence="2">Helix-turn-helix domain-containing protein</fullName>
    </submittedName>
</protein>
<dbReference type="PROSITE" id="PS50943">
    <property type="entry name" value="HTH_CROC1"/>
    <property type="match status" value="1"/>
</dbReference>
<dbReference type="PANTHER" id="PTHR46797:SF1">
    <property type="entry name" value="METHYLPHOSPHONATE SYNTHASE"/>
    <property type="match status" value="1"/>
</dbReference>
<accession>A0A6L6G8X7</accession>
<dbReference type="CDD" id="cd00093">
    <property type="entry name" value="HTH_XRE"/>
    <property type="match status" value="1"/>
</dbReference>